<dbReference type="RefSeq" id="WP_013554295.1">
    <property type="nucleotide sequence ID" value="NC_014935.1"/>
</dbReference>
<feature type="chain" id="PRO_5003215295" description="Thioredoxin-like fold domain-containing protein" evidence="1">
    <location>
        <begin position="18"/>
        <end position="170"/>
    </location>
</feature>
<dbReference type="Proteomes" id="UP000008633">
    <property type="component" value="Chromosome"/>
</dbReference>
<dbReference type="KEGG" id="nsa:Nitsa_1354"/>
<dbReference type="EMBL" id="CP002452">
    <property type="protein sequence ID" value="ADV46605.1"/>
    <property type="molecule type" value="Genomic_DNA"/>
</dbReference>
<evidence type="ECO:0000259" key="2">
    <source>
        <dbReference type="Pfam" id="PF13098"/>
    </source>
</evidence>
<dbReference type="Pfam" id="PF13098">
    <property type="entry name" value="Thioredoxin_2"/>
    <property type="match status" value="1"/>
</dbReference>
<dbReference type="InterPro" id="IPR036249">
    <property type="entry name" value="Thioredoxin-like_sf"/>
</dbReference>
<keyword evidence="1" id="KW-0732">Signal</keyword>
<sequence length="170" mass="19509">MKKFFALLFLASSLLFAGGSESNTTAATPEKSEGIVKFSKTIPYTGRPIMLIFDSHTCPYCDKMKRELNEDPTLNRIAQDFDIYRIPRDDQFAYTVLGVPTTTQNLQMLYKVKVTPYVVLLNPKGKTMWKLPGYVKPYVLGKIMEFVEGVDKGTYKKEQWKEYLRKNGII</sequence>
<evidence type="ECO:0000313" key="3">
    <source>
        <dbReference type="EMBL" id="ADV46605.1"/>
    </source>
</evidence>
<keyword evidence="4" id="KW-1185">Reference proteome</keyword>
<dbReference type="InterPro" id="IPR012336">
    <property type="entry name" value="Thioredoxin-like_fold"/>
</dbReference>
<reference evidence="3 4" key="1">
    <citation type="journal article" date="2011" name="Stand. Genomic Sci.">
        <title>Complete genome sequence of Nitratifractor salsuginis type strain (E9I37-1).</title>
        <authorList>
            <person name="Anderson I."/>
            <person name="Sikorski J."/>
            <person name="Zeytun A."/>
            <person name="Nolan M."/>
            <person name="Lapidus A."/>
            <person name="Lucas S."/>
            <person name="Hammon N."/>
            <person name="Deshpande S."/>
            <person name="Cheng J.F."/>
            <person name="Tapia R."/>
            <person name="Han C."/>
            <person name="Goodwin L."/>
            <person name="Pitluck S."/>
            <person name="Liolios K."/>
            <person name="Pagani I."/>
            <person name="Ivanova N."/>
            <person name="Huntemann M."/>
            <person name="Mavromatis K."/>
            <person name="Ovchinikova G."/>
            <person name="Pati A."/>
            <person name="Chen A."/>
            <person name="Palaniappan K."/>
            <person name="Land M."/>
            <person name="Hauser L."/>
            <person name="Brambilla E.M."/>
            <person name="Ngatchou-Djao O.D."/>
            <person name="Rohde M."/>
            <person name="Tindall B.J."/>
            <person name="Goker M."/>
            <person name="Detter J.C."/>
            <person name="Woyke T."/>
            <person name="Bristow J."/>
            <person name="Eisen J.A."/>
            <person name="Markowitz V."/>
            <person name="Hugenholtz P."/>
            <person name="Klenk H.P."/>
            <person name="Kyrpides N.C."/>
        </authorList>
    </citation>
    <scope>NUCLEOTIDE SEQUENCE [LARGE SCALE GENOMIC DNA]</scope>
    <source>
        <strain evidence="4">DSM 16511 / JCM 12458 / E9I37-1</strain>
    </source>
</reference>
<dbReference type="Gene3D" id="3.40.30.10">
    <property type="entry name" value="Glutaredoxin"/>
    <property type="match status" value="1"/>
</dbReference>
<feature type="signal peptide" evidence="1">
    <location>
        <begin position="1"/>
        <end position="17"/>
    </location>
</feature>
<dbReference type="OrthoDB" id="5366120at2"/>
<dbReference type="AlphaFoldDB" id="E6WZ93"/>
<reference evidence="4" key="2">
    <citation type="submission" date="2011-01" db="EMBL/GenBank/DDBJ databases">
        <title>The complete genome of Nitratifractor salsuginis DSM 16511.</title>
        <authorList>
            <consortium name="US DOE Joint Genome Institute (JGI-PGF)"/>
            <person name="Lucas S."/>
            <person name="Copeland A."/>
            <person name="Lapidus A."/>
            <person name="Bruce D."/>
            <person name="Goodwin L."/>
            <person name="Pitluck S."/>
            <person name="Kyrpides N."/>
            <person name="Mavromatis K."/>
            <person name="Ivanova N."/>
            <person name="Mikhailova N."/>
            <person name="Zeytun A."/>
            <person name="Detter J.C."/>
            <person name="Tapia R."/>
            <person name="Han C."/>
            <person name="Land M."/>
            <person name="Hauser L."/>
            <person name="Markowitz V."/>
            <person name="Cheng J.-F."/>
            <person name="Hugenholtz P."/>
            <person name="Woyke T."/>
            <person name="Wu D."/>
            <person name="Tindall B."/>
            <person name="Schuetze A."/>
            <person name="Brambilla E."/>
            <person name="Klenk H.-P."/>
            <person name="Eisen J.A."/>
        </authorList>
    </citation>
    <scope>NUCLEOTIDE SEQUENCE [LARGE SCALE GENOMIC DNA]</scope>
    <source>
        <strain evidence="4">DSM 16511 / JCM 12458 / E9I37-1</strain>
    </source>
</reference>
<dbReference type="eggNOG" id="COG2143">
    <property type="taxonomic scope" value="Bacteria"/>
</dbReference>
<evidence type="ECO:0000256" key="1">
    <source>
        <dbReference type="SAM" id="SignalP"/>
    </source>
</evidence>
<proteinExistence type="predicted"/>
<organism evidence="3 4">
    <name type="scientific">Nitratifractor salsuginis (strain DSM 16511 / JCM 12458 / E9I37-1)</name>
    <dbReference type="NCBI Taxonomy" id="749222"/>
    <lineage>
        <taxon>Bacteria</taxon>
        <taxon>Pseudomonadati</taxon>
        <taxon>Campylobacterota</taxon>
        <taxon>Epsilonproteobacteria</taxon>
        <taxon>Campylobacterales</taxon>
        <taxon>Sulfurovaceae</taxon>
        <taxon>Nitratifractor</taxon>
    </lineage>
</organism>
<accession>E6WZ93</accession>
<gene>
    <name evidence="3" type="ordered locus">Nitsa_1354</name>
</gene>
<dbReference type="SUPFAM" id="SSF52833">
    <property type="entry name" value="Thioredoxin-like"/>
    <property type="match status" value="1"/>
</dbReference>
<name>E6WZ93_NITSE</name>
<dbReference type="HOGENOM" id="CLU_090389_8_0_7"/>
<evidence type="ECO:0000313" key="4">
    <source>
        <dbReference type="Proteomes" id="UP000008633"/>
    </source>
</evidence>
<feature type="domain" description="Thioredoxin-like fold" evidence="2">
    <location>
        <begin position="45"/>
        <end position="140"/>
    </location>
</feature>
<dbReference type="STRING" id="749222.Nitsa_1354"/>
<protein>
    <recommendedName>
        <fullName evidence="2">Thioredoxin-like fold domain-containing protein</fullName>
    </recommendedName>
</protein>